<sequence length="167" mass="18426">MSLPLDASAQVITAASDANVHNLSIQELNMIILRLEEEINQMQNLVNVLTVALERLHESKACLKDFSSQSCEIQVPLTSLVYVPGKIANPGKVLVSVGTGYFIEMTLDKAGEFYERKIEVVEEQLRKLHSICSAKNKQITQTYSVLDHKLSQLRNAQAAATSQVATV</sequence>
<dbReference type="PANTHER" id="PTHR12674">
    <property type="entry name" value="PREFOLDIN SUBUNIT 5"/>
    <property type="match status" value="1"/>
</dbReference>
<accession>A7AV52</accession>
<protein>
    <submittedName>
        <fullName evidence="3">Prefoldin subunit 5 (C-myc binding protein), putative</fullName>
    </submittedName>
</protein>
<evidence type="ECO:0000313" key="3">
    <source>
        <dbReference type="EMBL" id="EDO05678.1"/>
    </source>
</evidence>
<comment type="caution">
    <text evidence="3">The sequence shown here is derived from an EMBL/GenBank/DDBJ whole genome shotgun (WGS) entry which is preliminary data.</text>
</comment>
<keyword evidence="4" id="KW-1185">Reference proteome</keyword>
<dbReference type="GO" id="GO:0006457">
    <property type="term" value="P:protein folding"/>
    <property type="evidence" value="ECO:0007669"/>
    <property type="project" value="InterPro"/>
</dbReference>
<dbReference type="SUPFAM" id="SSF46579">
    <property type="entry name" value="Prefoldin"/>
    <property type="match status" value="1"/>
</dbReference>
<evidence type="ECO:0000313" key="4">
    <source>
        <dbReference type="Proteomes" id="UP000002173"/>
    </source>
</evidence>
<reference evidence="4" key="2">
    <citation type="journal article" date="2020" name="Data Brief">
        <title>Transcriptome dataset of Babesia bovis life stages within vertebrate and invertebrate hosts.</title>
        <authorList>
            <person name="Ueti M.W."/>
            <person name="Johnson W.C."/>
            <person name="Kappmeyer L.S."/>
            <person name="Herndon D.R."/>
            <person name="Mousel M.R."/>
            <person name="Reif K.E."/>
            <person name="Taus N.S."/>
            <person name="Ifeonu O.O."/>
            <person name="Silva J.C."/>
            <person name="Suarez C.E."/>
            <person name="Brayton K.A."/>
        </authorList>
    </citation>
    <scope>NUCLEOTIDE SEQUENCE [LARGE SCALE GENOMIC DNA]</scope>
</reference>
<dbReference type="STRING" id="5865.A7AV52"/>
<dbReference type="InParanoid" id="A7AV52"/>
<dbReference type="InterPro" id="IPR009053">
    <property type="entry name" value="Prefoldin"/>
</dbReference>
<dbReference type="GO" id="GO:1990113">
    <property type="term" value="P:RNA polymerase I assembly"/>
    <property type="evidence" value="ECO:0007669"/>
    <property type="project" value="TreeGrafter"/>
</dbReference>
<dbReference type="GO" id="GO:0005737">
    <property type="term" value="C:cytoplasm"/>
    <property type="evidence" value="ECO:0007669"/>
    <property type="project" value="TreeGrafter"/>
</dbReference>
<keyword evidence="2" id="KW-0175">Coiled coil</keyword>
<evidence type="ECO:0000256" key="2">
    <source>
        <dbReference type="SAM" id="Coils"/>
    </source>
</evidence>
<dbReference type="GO" id="GO:0016272">
    <property type="term" value="C:prefoldin complex"/>
    <property type="evidence" value="ECO:0007669"/>
    <property type="project" value="InterPro"/>
</dbReference>
<feature type="coiled-coil region" evidence="2">
    <location>
        <begin position="25"/>
        <end position="52"/>
    </location>
</feature>
<dbReference type="RefSeq" id="XP_001609246.1">
    <property type="nucleotide sequence ID" value="XM_001609196.1"/>
</dbReference>
<dbReference type="NCBIfam" id="TIGR00293">
    <property type="entry name" value="prefoldin subunit alpha"/>
    <property type="match status" value="1"/>
</dbReference>
<dbReference type="AlphaFoldDB" id="A7AV52"/>
<gene>
    <name evidence="3" type="ORF">BBOV_IV000800</name>
</gene>
<dbReference type="FunCoup" id="A7AV52">
    <property type="interactions" value="96"/>
</dbReference>
<dbReference type="GeneID" id="5477465"/>
<dbReference type="InterPro" id="IPR004127">
    <property type="entry name" value="Prefoldin_subunit_alpha"/>
</dbReference>
<dbReference type="VEuPathDB" id="PiroplasmaDB:BBOV_IV000800"/>
<reference evidence="4" key="3">
    <citation type="journal article" date="2021" name="Int. J. Parasitol.">
        <title>Comparative analysis of gene expression between Babesia bovis blood stages and kinetes allowed by improved genome annotation.</title>
        <authorList>
            <person name="Ueti M.W."/>
            <person name="Johnson W.C."/>
            <person name="Kappmeyer L.S."/>
            <person name="Herndon D.R."/>
            <person name="Mousel M.R."/>
            <person name="Reif K.E."/>
            <person name="Taus N.S."/>
            <person name="Ifeonu O.O."/>
            <person name="Silva J.C."/>
            <person name="Suarez C.E."/>
            <person name="Brayton K.A."/>
        </authorList>
    </citation>
    <scope>NUCLEOTIDE SEQUENCE [LARGE SCALE GENOMIC DNA]</scope>
</reference>
<reference evidence="3 4" key="1">
    <citation type="journal article" date="2007" name="PLoS Pathog.">
        <title>Genome sequence of Babesia bovis and comparative analysis of apicomplexan hemoprotozoa.</title>
        <authorList>
            <person name="Brayton K.A."/>
            <person name="Lau A.O.T."/>
            <person name="Herndon D.R."/>
            <person name="Hannick L."/>
            <person name="Kappmeyer L.S."/>
            <person name="Berens S.J."/>
            <person name="Bidwell S.L."/>
            <person name="Brown W.C."/>
            <person name="Crabtree J."/>
            <person name="Fadrosh D."/>
            <person name="Feldblum T."/>
            <person name="Forberger H.A."/>
            <person name="Haas B.J."/>
            <person name="Howell J.M."/>
            <person name="Khouri H."/>
            <person name="Koo H."/>
            <person name="Mann D.J."/>
            <person name="Norimine J."/>
            <person name="Paulsen I.T."/>
            <person name="Radune D."/>
            <person name="Ren Q."/>
            <person name="Smith R.K. Jr."/>
            <person name="Suarez C.E."/>
            <person name="White O."/>
            <person name="Wortman J.R."/>
            <person name="Knowles D.P. Jr."/>
            <person name="McElwain T.F."/>
            <person name="Nene V.M."/>
        </authorList>
    </citation>
    <scope>NUCLEOTIDE SEQUENCE [LARGE SCALE GENOMIC DNA]</scope>
    <source>
        <strain evidence="3">T2Bo</strain>
    </source>
</reference>
<dbReference type="Gene3D" id="1.10.287.370">
    <property type="match status" value="1"/>
</dbReference>
<comment type="similarity">
    <text evidence="1">Belongs to the prefoldin subunit alpha family.</text>
</comment>
<dbReference type="CDD" id="cd23157">
    <property type="entry name" value="Prefoldin_5"/>
    <property type="match status" value="1"/>
</dbReference>
<dbReference type="KEGG" id="bbo:BBOV_IV000800"/>
<dbReference type="Proteomes" id="UP000002173">
    <property type="component" value="Unassembled WGS sequence"/>
</dbReference>
<dbReference type="PANTHER" id="PTHR12674:SF2">
    <property type="entry name" value="PREFOLDIN SUBUNIT 5"/>
    <property type="match status" value="1"/>
</dbReference>
<evidence type="ECO:0000256" key="1">
    <source>
        <dbReference type="ARBA" id="ARBA00010048"/>
    </source>
</evidence>
<proteinExistence type="inferred from homology"/>
<dbReference type="GO" id="GO:0051082">
    <property type="term" value="F:unfolded protein binding"/>
    <property type="evidence" value="ECO:0007669"/>
    <property type="project" value="InterPro"/>
</dbReference>
<dbReference type="InterPro" id="IPR011599">
    <property type="entry name" value="PFD_alpha_archaea"/>
</dbReference>
<name>A7AV52_BABBO</name>
<dbReference type="EMBL" id="AAXT01000004">
    <property type="protein sequence ID" value="EDO05678.1"/>
    <property type="molecule type" value="Genomic_DNA"/>
</dbReference>
<dbReference type="GO" id="GO:1990114">
    <property type="term" value="P:RNA polymerase II core complex assembly"/>
    <property type="evidence" value="ECO:0007669"/>
    <property type="project" value="TreeGrafter"/>
</dbReference>
<dbReference type="eggNOG" id="KOG3048">
    <property type="taxonomic scope" value="Eukaryota"/>
</dbReference>
<dbReference type="GO" id="GO:1990115">
    <property type="term" value="P:RNA polymerase III assembly"/>
    <property type="evidence" value="ECO:0007669"/>
    <property type="project" value="TreeGrafter"/>
</dbReference>
<dbReference type="OMA" id="RNTEQGQ"/>
<organism evidence="3 4">
    <name type="scientific">Babesia bovis</name>
    <dbReference type="NCBI Taxonomy" id="5865"/>
    <lineage>
        <taxon>Eukaryota</taxon>
        <taxon>Sar</taxon>
        <taxon>Alveolata</taxon>
        <taxon>Apicomplexa</taxon>
        <taxon>Aconoidasida</taxon>
        <taxon>Piroplasmida</taxon>
        <taxon>Babesiidae</taxon>
        <taxon>Babesia</taxon>
    </lineage>
</organism>
<dbReference type="Pfam" id="PF02996">
    <property type="entry name" value="Prefoldin"/>
    <property type="match status" value="1"/>
</dbReference>